<proteinExistence type="predicted"/>
<name>A0ABS7GY73_9HYPH</name>
<sequence length="248" mass="26877">MSEIGRLLGAGKEAEVFEHGTLALKLYRPGRPKAPAFREAANLAVAEKLSLPAPRVHVVGDYHGRWGLLMDRVTGTSLADEMTPEPPLSAIKQMAALHQRLHREPGIGLPSLKARLSANIERAEPVPPDLRDRLLLALAALPDDDRVCHGDFHPWNILGSGDGVMIVDWLDACSGNPAADVCRTYLLMRRVLPAIAEAYVVTYAKTAELTPDEVFDWLPVIAAARLSEGVPEETEDLLHLASLAPANG</sequence>
<reference evidence="2 3" key="1">
    <citation type="journal article" date="2021" name="MBio">
        <title>Poor Competitiveness of Bradyrhizobium in Pigeon Pea Root Colonization in Indian Soils.</title>
        <authorList>
            <person name="Chalasani D."/>
            <person name="Basu A."/>
            <person name="Pullabhotla S.V.S.R.N."/>
            <person name="Jorrin B."/>
            <person name="Neal A.L."/>
            <person name="Poole P.S."/>
            <person name="Podile A.R."/>
            <person name="Tkacz A."/>
        </authorList>
    </citation>
    <scope>NUCLEOTIDE SEQUENCE [LARGE SCALE GENOMIC DNA]</scope>
    <source>
        <strain evidence="2 3">HU56</strain>
    </source>
</reference>
<dbReference type="InterPro" id="IPR002575">
    <property type="entry name" value="Aminoglycoside_PTrfase"/>
</dbReference>
<evidence type="ECO:0000313" key="2">
    <source>
        <dbReference type="EMBL" id="MBW9054721.1"/>
    </source>
</evidence>
<dbReference type="EMBL" id="JAEUAK010000008">
    <property type="protein sequence ID" value="MBW9054721.1"/>
    <property type="molecule type" value="Genomic_DNA"/>
</dbReference>
<protein>
    <submittedName>
        <fullName evidence="2">Aminoglycoside phosphotransferase family protein</fullName>
    </submittedName>
</protein>
<comment type="caution">
    <text evidence="2">The sequence shown here is derived from an EMBL/GenBank/DDBJ whole genome shotgun (WGS) entry which is preliminary data.</text>
</comment>
<evidence type="ECO:0000259" key="1">
    <source>
        <dbReference type="Pfam" id="PF01636"/>
    </source>
</evidence>
<evidence type="ECO:0000313" key="3">
    <source>
        <dbReference type="Proteomes" id="UP000717752"/>
    </source>
</evidence>
<dbReference type="SUPFAM" id="SSF56112">
    <property type="entry name" value="Protein kinase-like (PK-like)"/>
    <property type="match status" value="1"/>
</dbReference>
<dbReference type="Gene3D" id="3.90.1200.10">
    <property type="match status" value="1"/>
</dbReference>
<dbReference type="Pfam" id="PF01636">
    <property type="entry name" value="APH"/>
    <property type="match status" value="1"/>
</dbReference>
<dbReference type="InterPro" id="IPR011009">
    <property type="entry name" value="Kinase-like_dom_sf"/>
</dbReference>
<accession>A0ABS7GY73</accession>
<dbReference type="PANTHER" id="PTHR21310:SF40">
    <property type="entry name" value="AMINOGLYCOSIDE PHOSPHOTRANSFERASE DOMAIN-CONTAINING PROTEIN-RELATED"/>
    <property type="match status" value="1"/>
</dbReference>
<organism evidence="2 3">
    <name type="scientific">Rhizobium mesosinicum</name>
    <dbReference type="NCBI Taxonomy" id="335017"/>
    <lineage>
        <taxon>Bacteria</taxon>
        <taxon>Pseudomonadati</taxon>
        <taxon>Pseudomonadota</taxon>
        <taxon>Alphaproteobacteria</taxon>
        <taxon>Hyphomicrobiales</taxon>
        <taxon>Rhizobiaceae</taxon>
        <taxon>Rhizobium/Agrobacterium group</taxon>
        <taxon>Rhizobium</taxon>
    </lineage>
</organism>
<gene>
    <name evidence="2" type="ORF">JNB85_20170</name>
</gene>
<dbReference type="PANTHER" id="PTHR21310">
    <property type="entry name" value="AMINOGLYCOSIDE PHOSPHOTRANSFERASE-RELATED-RELATED"/>
    <property type="match status" value="1"/>
</dbReference>
<dbReference type="RefSeq" id="WP_220336082.1">
    <property type="nucleotide sequence ID" value="NZ_JAEUAK010000008.1"/>
</dbReference>
<feature type="domain" description="Aminoglycoside phosphotransferase" evidence="1">
    <location>
        <begin position="13"/>
        <end position="204"/>
    </location>
</feature>
<dbReference type="Proteomes" id="UP000717752">
    <property type="component" value="Unassembled WGS sequence"/>
</dbReference>
<keyword evidence="3" id="KW-1185">Reference proteome</keyword>
<dbReference type="InterPro" id="IPR051678">
    <property type="entry name" value="AGP_Transferase"/>
</dbReference>